<dbReference type="EMBL" id="CP155447">
    <property type="protein sequence ID" value="XBH07380.1"/>
    <property type="molecule type" value="Genomic_DNA"/>
</dbReference>
<dbReference type="RefSeq" id="WP_406700217.1">
    <property type="nucleotide sequence ID" value="NZ_CP155447.1"/>
</dbReference>
<dbReference type="GO" id="GO:0006508">
    <property type="term" value="P:proteolysis"/>
    <property type="evidence" value="ECO:0007669"/>
    <property type="project" value="InterPro"/>
</dbReference>
<evidence type="ECO:0000256" key="1">
    <source>
        <dbReference type="SAM" id="MobiDB-lite"/>
    </source>
</evidence>
<reference evidence="3" key="1">
    <citation type="submission" date="2024-05" db="EMBL/GenBank/DDBJ databases">
        <title>Planctomycetes of the genus Singulisphaera possess chitinolytic capabilities.</title>
        <authorList>
            <person name="Ivanova A."/>
        </authorList>
    </citation>
    <scope>NUCLEOTIDE SEQUENCE</scope>
    <source>
        <strain evidence="3">Ch08T</strain>
    </source>
</reference>
<dbReference type="InterPro" id="IPR000209">
    <property type="entry name" value="Peptidase_S8/S53_dom"/>
</dbReference>
<dbReference type="InterPro" id="IPR036852">
    <property type="entry name" value="Peptidase_S8/S53_dom_sf"/>
</dbReference>
<dbReference type="Pfam" id="PF00082">
    <property type="entry name" value="Peptidase_S8"/>
    <property type="match status" value="1"/>
</dbReference>
<accession>A0AAU7CQK9</accession>
<dbReference type="AlphaFoldDB" id="A0AAU7CQK9"/>
<evidence type="ECO:0000313" key="3">
    <source>
        <dbReference type="EMBL" id="XBH07380.1"/>
    </source>
</evidence>
<feature type="region of interest" description="Disordered" evidence="1">
    <location>
        <begin position="92"/>
        <end position="128"/>
    </location>
</feature>
<feature type="compositionally biased region" description="Basic and acidic residues" evidence="1">
    <location>
        <begin position="92"/>
        <end position="117"/>
    </location>
</feature>
<dbReference type="Gene3D" id="3.40.50.200">
    <property type="entry name" value="Peptidase S8/S53 domain"/>
    <property type="match status" value="1"/>
</dbReference>
<name>A0AAU7CQK9_9BACT</name>
<dbReference type="GO" id="GO:0004252">
    <property type="term" value="F:serine-type endopeptidase activity"/>
    <property type="evidence" value="ECO:0007669"/>
    <property type="project" value="InterPro"/>
</dbReference>
<protein>
    <submittedName>
        <fullName evidence="3">S8 family serine peptidase</fullName>
    </submittedName>
</protein>
<dbReference type="SUPFAM" id="SSF52743">
    <property type="entry name" value="Subtilisin-like"/>
    <property type="match status" value="1"/>
</dbReference>
<evidence type="ECO:0000259" key="2">
    <source>
        <dbReference type="Pfam" id="PF00082"/>
    </source>
</evidence>
<organism evidence="3">
    <name type="scientific">Singulisphaera sp. Ch08</name>
    <dbReference type="NCBI Taxonomy" id="3120278"/>
    <lineage>
        <taxon>Bacteria</taxon>
        <taxon>Pseudomonadati</taxon>
        <taxon>Planctomycetota</taxon>
        <taxon>Planctomycetia</taxon>
        <taxon>Isosphaerales</taxon>
        <taxon>Isosphaeraceae</taxon>
        <taxon>Singulisphaera</taxon>
    </lineage>
</organism>
<gene>
    <name evidence="3" type="ORF">V5E97_15445</name>
</gene>
<sequence length="435" mass="47936">MFNLSIGSGLPADFENGGRQSRWAEDLDTLARELQVLIVLAAGNHKLDEAADSDEAERVIQSYPEFLFHEGASLSDPATAAIAVTVGGIAEHEAPEQWEGEDHTESIDRPVARRHEPTPSTRIGPGINESFKPDFVEHGGNSALRGAGVLNHEISSSFGYGVLSFSANPLRVLFASDVGTSFAAPKVARTAAMIWHRLKEMLAADPHPNLIRALMANSANVPQPTRDLITSRKGEKFVRRVCGYGVPDLDLAMHSGNRRVTLIASSEIKVDDFYIYQVPITEEFLASPGKKRIIVSLAFDPPVRRRRAKYLGVAMQTALYRGVSVEHIIAANKPIPAEEKDNPVTAIQGAQKCDLKPSSTELATSTLHRSEWTMSRRQEYGDTYYLVVRALRTWAPASITHQNFGLAVTLVADHEQLYNSIRQRVQVRARARGRQ</sequence>
<feature type="domain" description="Peptidase S8/S53" evidence="2">
    <location>
        <begin position="2"/>
        <end position="245"/>
    </location>
</feature>
<proteinExistence type="predicted"/>